<dbReference type="OrthoDB" id="6629240at2"/>
<dbReference type="NCBIfam" id="NF040692">
    <property type="entry name" value="recomb_assoc"/>
    <property type="match status" value="1"/>
</dbReference>
<protein>
    <submittedName>
        <fullName evidence="1">Uncharacterized protein</fullName>
    </submittedName>
</protein>
<reference evidence="1 2" key="1">
    <citation type="journal article" date="2013" name="Genome Announc.">
        <title>Complete Genome Sequence of Wohlfahrtiimonas chitiniclastica Strain SH04, Isolated from Chrysomya megacephala Collected from Pudong International Airport in China.</title>
        <authorList>
            <person name="Cao X.M."/>
            <person name="Chen T."/>
            <person name="Xu L.Z."/>
            <person name="Yao L.S."/>
            <person name="Qi J."/>
            <person name="Zhang X.L."/>
            <person name="Yan Q.L."/>
            <person name="Deng Y.H."/>
            <person name="Guo T.Y."/>
            <person name="Wang J."/>
            <person name="Hu K.X."/>
            <person name="Xu B.L."/>
        </authorList>
    </citation>
    <scope>NUCLEOTIDE SEQUENCE [LARGE SCALE GENOMIC DNA]</scope>
    <source>
        <strain evidence="1 2">SH04</strain>
    </source>
</reference>
<evidence type="ECO:0000313" key="1">
    <source>
        <dbReference type="EMBL" id="ELV08443.1"/>
    </source>
</evidence>
<evidence type="ECO:0000313" key="2">
    <source>
        <dbReference type="Proteomes" id="UP000011617"/>
    </source>
</evidence>
<sequence>MSPLELLESLKKDSSNKVQESLYAIYEICQEQTERGLSDFSIATIARLGYKRGVPKAQSIRNKTGEKYRALIQAFIDNSAPNRALKKLSQTDNDWISEIDNPKHQILVRILASELKEAKQMINEMIPPKQRIEIYDHSPISQPKASFKLNEIEIRALQYLLSKDFQKEWRLTPTDQGALLNEDKKLVFKVATLDAIHKALENLS</sequence>
<dbReference type="RefSeq" id="WP_008315283.1">
    <property type="nucleotide sequence ID" value="NZ_KB372778.1"/>
</dbReference>
<comment type="caution">
    <text evidence="1">The sequence shown here is derived from an EMBL/GenBank/DDBJ whole genome shotgun (WGS) entry which is preliminary data.</text>
</comment>
<gene>
    <name evidence="1" type="ORF">F387_01762</name>
</gene>
<proteinExistence type="predicted"/>
<dbReference type="PATRIC" id="fig|1261130.3.peg.771"/>
<dbReference type="AlphaFoldDB" id="L8XWP2"/>
<dbReference type="Proteomes" id="UP000011617">
    <property type="component" value="Unassembled WGS sequence"/>
</dbReference>
<dbReference type="HOGENOM" id="CLU_105727_0_0_6"/>
<dbReference type="InterPro" id="IPR048061">
    <property type="entry name" value="GmtX-like"/>
</dbReference>
<name>L8XWP2_9GAMM</name>
<dbReference type="EMBL" id="AOBV01000005">
    <property type="protein sequence ID" value="ELV08443.1"/>
    <property type="molecule type" value="Genomic_DNA"/>
</dbReference>
<accession>L8XWP2</accession>
<keyword evidence="2" id="KW-1185">Reference proteome</keyword>
<organism evidence="1 2">
    <name type="scientific">Wohlfahrtiimonas chitiniclastica SH04</name>
    <dbReference type="NCBI Taxonomy" id="1261130"/>
    <lineage>
        <taxon>Bacteria</taxon>
        <taxon>Pseudomonadati</taxon>
        <taxon>Pseudomonadota</taxon>
        <taxon>Gammaproteobacteria</taxon>
        <taxon>Cardiobacteriales</taxon>
        <taxon>Ignatzschineriaceae</taxon>
        <taxon>Wohlfahrtiimonas</taxon>
    </lineage>
</organism>